<evidence type="ECO:0000256" key="1">
    <source>
        <dbReference type="SAM" id="MobiDB-lite"/>
    </source>
</evidence>
<feature type="region of interest" description="Disordered" evidence="1">
    <location>
        <begin position="687"/>
        <end position="956"/>
    </location>
</feature>
<gene>
    <name evidence="2" type="ORF">PtA15_9A502</name>
</gene>
<feature type="compositionally biased region" description="Polar residues" evidence="1">
    <location>
        <begin position="558"/>
        <end position="572"/>
    </location>
</feature>
<feature type="compositionally biased region" description="Low complexity" evidence="1">
    <location>
        <begin position="725"/>
        <end position="741"/>
    </location>
</feature>
<feature type="compositionally biased region" description="Basic and acidic residues" evidence="1">
    <location>
        <begin position="836"/>
        <end position="846"/>
    </location>
</feature>
<feature type="compositionally biased region" description="Polar residues" evidence="1">
    <location>
        <begin position="1"/>
        <end position="27"/>
    </location>
</feature>
<proteinExistence type="predicted"/>
<feature type="region of interest" description="Disordered" evidence="1">
    <location>
        <begin position="340"/>
        <end position="395"/>
    </location>
</feature>
<feature type="region of interest" description="Disordered" evidence="1">
    <location>
        <begin position="1"/>
        <end position="304"/>
    </location>
</feature>
<keyword evidence="3" id="KW-1185">Reference proteome</keyword>
<feature type="compositionally biased region" description="Pro residues" evidence="1">
    <location>
        <begin position="116"/>
        <end position="135"/>
    </location>
</feature>
<feature type="compositionally biased region" description="Low complexity" evidence="1">
    <location>
        <begin position="159"/>
        <end position="178"/>
    </location>
</feature>
<feature type="compositionally biased region" description="Low complexity" evidence="1">
    <location>
        <begin position="201"/>
        <end position="226"/>
    </location>
</feature>
<organism evidence="2 3">
    <name type="scientific">Puccinia triticina</name>
    <dbReference type="NCBI Taxonomy" id="208348"/>
    <lineage>
        <taxon>Eukaryota</taxon>
        <taxon>Fungi</taxon>
        <taxon>Dikarya</taxon>
        <taxon>Basidiomycota</taxon>
        <taxon>Pucciniomycotina</taxon>
        <taxon>Pucciniomycetes</taxon>
        <taxon>Pucciniales</taxon>
        <taxon>Pucciniaceae</taxon>
        <taxon>Puccinia</taxon>
    </lineage>
</organism>
<feature type="region of interest" description="Disordered" evidence="1">
    <location>
        <begin position="530"/>
        <end position="572"/>
    </location>
</feature>
<feature type="compositionally biased region" description="Low complexity" evidence="1">
    <location>
        <begin position="43"/>
        <end position="53"/>
    </location>
</feature>
<protein>
    <recommendedName>
        <fullName evidence="4">Proteophosphoglycan ppg4</fullName>
    </recommendedName>
</protein>
<feature type="region of interest" description="Disordered" evidence="1">
    <location>
        <begin position="642"/>
        <end position="673"/>
    </location>
</feature>
<accession>A0ABY7CTQ2</accession>
<dbReference type="GeneID" id="77813613"/>
<dbReference type="EMBL" id="CP110429">
    <property type="protein sequence ID" value="WAQ88375.1"/>
    <property type="molecule type" value="Genomic_DNA"/>
</dbReference>
<feature type="compositionally biased region" description="Pro residues" evidence="1">
    <location>
        <begin position="188"/>
        <end position="200"/>
    </location>
</feature>
<evidence type="ECO:0000313" key="3">
    <source>
        <dbReference type="Proteomes" id="UP001164743"/>
    </source>
</evidence>
<feature type="compositionally biased region" description="Polar residues" evidence="1">
    <location>
        <begin position="924"/>
        <end position="947"/>
    </location>
</feature>
<evidence type="ECO:0008006" key="4">
    <source>
        <dbReference type="Google" id="ProtNLM"/>
    </source>
</evidence>
<feature type="compositionally biased region" description="Polar residues" evidence="1">
    <location>
        <begin position="868"/>
        <end position="884"/>
    </location>
</feature>
<dbReference type="Proteomes" id="UP001164743">
    <property type="component" value="Chromosome 9A"/>
</dbReference>
<feature type="compositionally biased region" description="Basic residues" evidence="1">
    <location>
        <begin position="797"/>
        <end position="812"/>
    </location>
</feature>
<feature type="compositionally biased region" description="Pro residues" evidence="1">
    <location>
        <begin position="644"/>
        <end position="662"/>
    </location>
</feature>
<dbReference type="RefSeq" id="XP_053023930.1">
    <property type="nucleotide sequence ID" value="XM_053172718.1"/>
</dbReference>
<sequence length="956" mass="99704">MFTNTGNSLSRSNVPFPTASTSQNSMAGSGRPTASPRQRRAARCSSSARIPSRLSQSIVFDRDGNAQDGPMSDAHRAPALPTVTHYGNPMLGAHGRNADSSDRGIQVYSETASPLAQPPSPPHSPELPSQPPSTPTSPSFYLYSRPFHPNPPGPHMRSPPELYLSPPSTPPSSSASSDSDSEESPEETPSPPSDIPPSLLPAPRSAAAPVAGPSRLSAAAPLASSGQRSYPRLEALFRVRDAPDEADVPAIRDTNVRSREGSVDSTSAPSTVFLSPASSPGTSRFDPRSIFRPAQPAAKPRVAPRGLPSVRAFVPASQTRSAPAVSSAGPFSARIAAAAERRVTSRGLPSVRDFVPANPPAPSASSRPSQPANTSAGPGTFQVELPESRQPVETSVLLSGAQPGSAGASSLYDFLLQPLANRPAATFTTSVRAPSALPGRRSRPARLSVRFDLPPGSGRSPAGTSRLQATLNRIEASYRRIQANSRVLQANSRRSFPPSLALSAVSTTSTAGSPPRRHISFPESASTYLPEVPQRAPDFPPPTSPMVSPNAPPRYSLVSRQGRTSPRVSLTLSQSAARSLPLVRAASPSPSPLPSSQSASLSLPPARAPSPSPPPSPLAHRSPSISPARTLVHSLSLSPISLAPSPPPSPARTAVPSPPVSPARPLVRSPTASPVRAIVASPRFSPARTVVPSPRLSPARTAVPSPRVSPARTAVPSLRVSSARTAVPSPRVSPVRTVVPAQSPAANVEETASREIAVAPSTNPSHSGYQTRSKRRREAEAAPGPAAKRLEADRPAPKGKGKAPVKRQPKKRAAVDEAPEASTSRPRKTAKASPKAKQEEKADRPQSKVKGKAPAKQQTKKSAAVDTASPQASTSRSGKATEASTKVKRGEDPAQPRLVRRKVGRPAGKGKGATTKKTVAEPSRPSTSRSAESAGNGEGTSTTLRYSTRSKRKRGP</sequence>
<feature type="compositionally biased region" description="Polar residues" evidence="1">
    <location>
        <begin position="760"/>
        <end position="771"/>
    </location>
</feature>
<feature type="region of interest" description="Disordered" evidence="1">
    <location>
        <begin position="584"/>
        <end position="624"/>
    </location>
</feature>
<feature type="compositionally biased region" description="Polar residues" evidence="1">
    <location>
        <begin position="263"/>
        <end position="282"/>
    </location>
</feature>
<reference evidence="2" key="1">
    <citation type="submission" date="2022-10" db="EMBL/GenBank/DDBJ databases">
        <title>Puccinia triticina Genome sequencing and assembly.</title>
        <authorList>
            <person name="Li C."/>
        </authorList>
    </citation>
    <scope>NUCLEOTIDE SEQUENCE</scope>
    <source>
        <strain evidence="2">Pt15</strain>
    </source>
</reference>
<evidence type="ECO:0000313" key="2">
    <source>
        <dbReference type="EMBL" id="WAQ88375.1"/>
    </source>
</evidence>
<feature type="compositionally biased region" description="Pro residues" evidence="1">
    <location>
        <begin position="606"/>
        <end position="617"/>
    </location>
</feature>
<name>A0ABY7CTQ2_9BASI</name>
<feature type="compositionally biased region" description="Low complexity" evidence="1">
    <location>
        <begin position="584"/>
        <end position="605"/>
    </location>
</feature>
<feature type="compositionally biased region" description="Low complexity" evidence="1">
    <location>
        <begin position="363"/>
        <end position="372"/>
    </location>
</feature>